<dbReference type="Gene3D" id="3.30.70.100">
    <property type="match status" value="1"/>
</dbReference>
<organism evidence="2 3">
    <name type="scientific">Diaporthe vaccinii</name>
    <dbReference type="NCBI Taxonomy" id="105482"/>
    <lineage>
        <taxon>Eukaryota</taxon>
        <taxon>Fungi</taxon>
        <taxon>Dikarya</taxon>
        <taxon>Ascomycota</taxon>
        <taxon>Pezizomycotina</taxon>
        <taxon>Sordariomycetes</taxon>
        <taxon>Sordariomycetidae</taxon>
        <taxon>Diaporthales</taxon>
        <taxon>Diaporthaceae</taxon>
        <taxon>Diaporthe</taxon>
        <taxon>Diaporthe eres species complex</taxon>
    </lineage>
</organism>
<dbReference type="EMBL" id="JBAWTH010000015">
    <property type="protein sequence ID" value="KAL2288623.1"/>
    <property type="molecule type" value="Genomic_DNA"/>
</dbReference>
<sequence>MTVLCFSPDYTTRAHPTYSSFLPTNLSISSPRLQDPTKMSFPQAEKSEGFTLVITTTVQPDKVDEFLGHFWHVFKLVSAEPECLSFELFRFPDEPNKLKWVENWSKSKEWFLEHQITKDYMKPYTEATDHLLIGGKQWEILERFGGDWARSKEGTYK</sequence>
<dbReference type="PROSITE" id="PS51725">
    <property type="entry name" value="ABM"/>
    <property type="match status" value="1"/>
</dbReference>
<feature type="domain" description="ABM" evidence="1">
    <location>
        <begin position="50"/>
        <end position="140"/>
    </location>
</feature>
<proteinExistence type="predicted"/>
<accession>A0ABR4F1Q7</accession>
<reference evidence="2 3" key="1">
    <citation type="submission" date="2024-03" db="EMBL/GenBank/DDBJ databases">
        <title>A high-quality draft genome sequence of Diaporthe vaccinii, a causative agent of upright dieback and viscid rot disease in cranberry plants.</title>
        <authorList>
            <person name="Sarrasin M."/>
            <person name="Lang B.F."/>
            <person name="Burger G."/>
        </authorList>
    </citation>
    <scope>NUCLEOTIDE SEQUENCE [LARGE SCALE GENOMIC DNA]</scope>
    <source>
        <strain evidence="2 3">IS7</strain>
    </source>
</reference>
<evidence type="ECO:0000313" key="3">
    <source>
        <dbReference type="Proteomes" id="UP001600888"/>
    </source>
</evidence>
<keyword evidence="3" id="KW-1185">Reference proteome</keyword>
<dbReference type="InterPro" id="IPR011008">
    <property type="entry name" value="Dimeric_a/b-barrel"/>
</dbReference>
<dbReference type="Proteomes" id="UP001600888">
    <property type="component" value="Unassembled WGS sequence"/>
</dbReference>
<gene>
    <name evidence="2" type="ORF">FJTKL_03319</name>
</gene>
<protein>
    <recommendedName>
        <fullName evidence="1">ABM domain-containing protein</fullName>
    </recommendedName>
</protein>
<dbReference type="InterPro" id="IPR007138">
    <property type="entry name" value="ABM_dom"/>
</dbReference>
<evidence type="ECO:0000259" key="1">
    <source>
        <dbReference type="PROSITE" id="PS51725"/>
    </source>
</evidence>
<evidence type="ECO:0000313" key="2">
    <source>
        <dbReference type="EMBL" id="KAL2288623.1"/>
    </source>
</evidence>
<dbReference type="SUPFAM" id="SSF54909">
    <property type="entry name" value="Dimeric alpha+beta barrel"/>
    <property type="match status" value="1"/>
</dbReference>
<name>A0ABR4F1Q7_9PEZI</name>
<dbReference type="Pfam" id="PF03992">
    <property type="entry name" value="ABM"/>
    <property type="match status" value="1"/>
</dbReference>
<comment type="caution">
    <text evidence="2">The sequence shown here is derived from an EMBL/GenBank/DDBJ whole genome shotgun (WGS) entry which is preliminary data.</text>
</comment>